<keyword evidence="2" id="KW-1185">Reference proteome</keyword>
<evidence type="ECO:0008006" key="3">
    <source>
        <dbReference type="Google" id="ProtNLM"/>
    </source>
</evidence>
<dbReference type="RefSeq" id="WP_275617026.1">
    <property type="nucleotide sequence ID" value="NZ_JARFVB010000015.1"/>
</dbReference>
<name>A0ABT5Y3I4_9FLAO</name>
<proteinExistence type="predicted"/>
<comment type="caution">
    <text evidence="1">The sequence shown here is derived from an EMBL/GenBank/DDBJ whole genome shotgun (WGS) entry which is preliminary data.</text>
</comment>
<organism evidence="1 2">
    <name type="scientific">Flagellimonas yonaguniensis</name>
    <dbReference type="NCBI Taxonomy" id="3031325"/>
    <lineage>
        <taxon>Bacteria</taxon>
        <taxon>Pseudomonadati</taxon>
        <taxon>Bacteroidota</taxon>
        <taxon>Flavobacteriia</taxon>
        <taxon>Flavobacteriales</taxon>
        <taxon>Flavobacteriaceae</taxon>
        <taxon>Flagellimonas</taxon>
    </lineage>
</organism>
<dbReference type="Proteomes" id="UP001221366">
    <property type="component" value="Unassembled WGS sequence"/>
</dbReference>
<protein>
    <recommendedName>
        <fullName evidence="3">Lipoprotein</fullName>
    </recommendedName>
</protein>
<evidence type="ECO:0000313" key="2">
    <source>
        <dbReference type="Proteomes" id="UP001221366"/>
    </source>
</evidence>
<evidence type="ECO:0000313" key="1">
    <source>
        <dbReference type="EMBL" id="MDF0717898.1"/>
    </source>
</evidence>
<gene>
    <name evidence="1" type="ORF">PY092_17170</name>
</gene>
<dbReference type="EMBL" id="JARFVB010000015">
    <property type="protein sequence ID" value="MDF0717898.1"/>
    <property type="molecule type" value="Genomic_DNA"/>
</dbReference>
<reference evidence="1 2" key="1">
    <citation type="submission" date="2023-03" db="EMBL/GenBank/DDBJ databases">
        <title>Muricauda XX sp. nov. and Muricauda XXX sp. nov., two novel species isolated from Okinawa Trough.</title>
        <authorList>
            <person name="Cao W."/>
            <person name="Deng X."/>
        </authorList>
    </citation>
    <scope>NUCLEOTIDE SEQUENCE [LARGE SCALE GENOMIC DNA]</scope>
    <source>
        <strain evidence="1 2">334s03</strain>
    </source>
</reference>
<dbReference type="PROSITE" id="PS51257">
    <property type="entry name" value="PROKAR_LIPOPROTEIN"/>
    <property type="match status" value="1"/>
</dbReference>
<accession>A0ABT5Y3I4</accession>
<sequence>MNKVIIISFLTFLIIGCVNKDQDAITIQELENLKAENDSLRKIVEEIQTKYVFDSISVRDIPSYKNKYELNSKINGEIVFVGYNLNDKSWAIKFDSVNYNNGRTLINPDTLTNIRGGYKYELVLDSNINRIGAELKRKMILENHLM</sequence>